<comment type="caution">
    <text evidence="1">The sequence shown here is derived from an EMBL/GenBank/DDBJ whole genome shotgun (WGS) entry which is preliminary data.</text>
</comment>
<gene>
    <name evidence="1" type="ORF">QFC21_000534</name>
</gene>
<evidence type="ECO:0000313" key="2">
    <source>
        <dbReference type="Proteomes" id="UP001227268"/>
    </source>
</evidence>
<name>A0ACC2WCY6_9TREE</name>
<reference evidence="1" key="1">
    <citation type="submission" date="2023-04" db="EMBL/GenBank/DDBJ databases">
        <title>Draft Genome sequencing of Naganishia species isolated from polar environments using Oxford Nanopore Technology.</title>
        <authorList>
            <person name="Leo P."/>
            <person name="Venkateswaran K."/>
        </authorList>
    </citation>
    <scope>NUCLEOTIDE SEQUENCE</scope>
    <source>
        <strain evidence="1">MNA-CCFEE 5423</strain>
    </source>
</reference>
<organism evidence="1 2">
    <name type="scientific">Naganishia friedmannii</name>
    <dbReference type="NCBI Taxonomy" id="89922"/>
    <lineage>
        <taxon>Eukaryota</taxon>
        <taxon>Fungi</taxon>
        <taxon>Dikarya</taxon>
        <taxon>Basidiomycota</taxon>
        <taxon>Agaricomycotina</taxon>
        <taxon>Tremellomycetes</taxon>
        <taxon>Filobasidiales</taxon>
        <taxon>Filobasidiaceae</taxon>
        <taxon>Naganishia</taxon>
    </lineage>
</organism>
<keyword evidence="2" id="KW-1185">Reference proteome</keyword>
<protein>
    <submittedName>
        <fullName evidence="1">Uncharacterized protein</fullName>
    </submittedName>
</protein>
<accession>A0ACC2WCY6</accession>
<dbReference type="EMBL" id="JASBWT010000001">
    <property type="protein sequence ID" value="KAJ9109205.1"/>
    <property type="molecule type" value="Genomic_DNA"/>
</dbReference>
<sequence>MSPPIAWVMTPTEEEFYNALAPDLKKKVDAVRAQRLNSEAMQAKLEASAAADKVVWADSTSAGAKRF</sequence>
<dbReference type="Proteomes" id="UP001227268">
    <property type="component" value="Unassembled WGS sequence"/>
</dbReference>
<evidence type="ECO:0000313" key="1">
    <source>
        <dbReference type="EMBL" id="KAJ9109205.1"/>
    </source>
</evidence>
<proteinExistence type="predicted"/>